<name>A0A382LVE0_9ZZZZ</name>
<organism evidence="2">
    <name type="scientific">marine metagenome</name>
    <dbReference type="NCBI Taxonomy" id="408172"/>
    <lineage>
        <taxon>unclassified sequences</taxon>
        <taxon>metagenomes</taxon>
        <taxon>ecological metagenomes</taxon>
    </lineage>
</organism>
<reference evidence="2" key="1">
    <citation type="submission" date="2018-05" db="EMBL/GenBank/DDBJ databases">
        <authorList>
            <person name="Lanie J.A."/>
            <person name="Ng W.-L."/>
            <person name="Kazmierczak K.M."/>
            <person name="Andrzejewski T.M."/>
            <person name="Davidsen T.M."/>
            <person name="Wayne K.J."/>
            <person name="Tettelin H."/>
            <person name="Glass J.I."/>
            <person name="Rusch D."/>
            <person name="Podicherti R."/>
            <person name="Tsui H.-C.T."/>
            <person name="Winkler M.E."/>
        </authorList>
    </citation>
    <scope>NUCLEOTIDE SEQUENCE</scope>
</reference>
<dbReference type="AlphaFoldDB" id="A0A382LVE0"/>
<dbReference type="Gene3D" id="1.10.439.10">
    <property type="entry name" value="Penicillin Amidohydrolase, domain 1"/>
    <property type="match status" value="1"/>
</dbReference>
<gene>
    <name evidence="2" type="ORF">METZ01_LOCUS293317</name>
</gene>
<feature type="non-terminal residue" evidence="2">
    <location>
        <position position="317"/>
    </location>
</feature>
<dbReference type="PANTHER" id="PTHR34218:SF4">
    <property type="entry name" value="ACYL-HOMOSERINE LACTONE ACYLASE QUIP"/>
    <property type="match status" value="1"/>
</dbReference>
<comment type="similarity">
    <text evidence="1">Belongs to the peptidase S45 family.</text>
</comment>
<dbReference type="InterPro" id="IPR029055">
    <property type="entry name" value="Ntn_hydrolases_N"/>
</dbReference>
<evidence type="ECO:0008006" key="3">
    <source>
        <dbReference type="Google" id="ProtNLM"/>
    </source>
</evidence>
<evidence type="ECO:0000256" key="1">
    <source>
        <dbReference type="ARBA" id="ARBA00006586"/>
    </source>
</evidence>
<accession>A0A382LVE0</accession>
<evidence type="ECO:0000313" key="2">
    <source>
        <dbReference type="EMBL" id="SVC40463.1"/>
    </source>
</evidence>
<dbReference type="GO" id="GO:0017000">
    <property type="term" value="P:antibiotic biosynthetic process"/>
    <property type="evidence" value="ECO:0007669"/>
    <property type="project" value="InterPro"/>
</dbReference>
<protein>
    <recommendedName>
        <fullName evidence="3">Penicillin acylase family protein</fullName>
    </recommendedName>
</protein>
<dbReference type="InterPro" id="IPR002692">
    <property type="entry name" value="S45"/>
</dbReference>
<dbReference type="InterPro" id="IPR023343">
    <property type="entry name" value="Penicillin_amidase_dom1"/>
</dbReference>
<dbReference type="Pfam" id="PF01804">
    <property type="entry name" value="Penicil_amidase"/>
    <property type="match status" value="1"/>
</dbReference>
<dbReference type="GO" id="GO:0016811">
    <property type="term" value="F:hydrolase activity, acting on carbon-nitrogen (but not peptide) bonds, in linear amides"/>
    <property type="evidence" value="ECO:0007669"/>
    <property type="project" value="InterPro"/>
</dbReference>
<dbReference type="Gene3D" id="3.60.20.10">
    <property type="entry name" value="Glutamine Phosphoribosylpyrophosphate, subunit 1, domain 1"/>
    <property type="match status" value="1"/>
</dbReference>
<dbReference type="EMBL" id="UINC01089401">
    <property type="protein sequence ID" value="SVC40463.1"/>
    <property type="molecule type" value="Genomic_DNA"/>
</dbReference>
<dbReference type="PANTHER" id="PTHR34218">
    <property type="entry name" value="PEPTIDASE S45 PENICILLIN AMIDASE"/>
    <property type="match status" value="1"/>
</dbReference>
<sequence length="317" mass="35919">MANTSILKLIHFLFLIFYSFSGFAETIEVNGLNKAAQIIVDNYGVPHIYANDHYDVFFAQGFNAARDRLWQIDIWRRRGLGELSEVLGEKYIKQDRANRLFLYRGDMYREWLSYGSDAKRIATAFANGVNAYINYLDATPEKLPIEFSVLDYRPAKWNAEDIVRIRSHGLWRNVSNELNRALILCDHGKVAANLWKKLEPSWDAIIPSDFNACDFNPDILDVYELAKQPVRFDKNSQYSSRLFNTWIQESLGSNNWVVAPSRSASNSAILANDPHRGHAVPSLRYIAHLNAPGINVIGAGEPGLPGISIGHNENIAF</sequence>
<dbReference type="SUPFAM" id="SSF56235">
    <property type="entry name" value="N-terminal nucleophile aminohydrolases (Ntn hydrolases)"/>
    <property type="match status" value="1"/>
</dbReference>
<proteinExistence type="inferred from homology"/>